<dbReference type="PANTHER" id="PTHR36167:SF4">
    <property type="entry name" value="FUNGAL N-TERMINAL DOMAIN-CONTAINING PROTEIN"/>
    <property type="match status" value="1"/>
</dbReference>
<evidence type="ECO:0000256" key="1">
    <source>
        <dbReference type="SAM" id="MobiDB-lite"/>
    </source>
</evidence>
<dbReference type="GO" id="GO:0006355">
    <property type="term" value="P:regulation of DNA-templated transcription"/>
    <property type="evidence" value="ECO:0007669"/>
    <property type="project" value="InterPro"/>
</dbReference>
<feature type="compositionally biased region" description="Basic residues" evidence="1">
    <location>
        <begin position="767"/>
        <end position="777"/>
    </location>
</feature>
<dbReference type="OrthoDB" id="4121285at2759"/>
<feature type="region of interest" description="Disordered" evidence="1">
    <location>
        <begin position="584"/>
        <end position="620"/>
    </location>
</feature>
<proteinExistence type="predicted"/>
<comment type="caution">
    <text evidence="2">The sequence shown here is derived from an EMBL/GenBank/DDBJ whole genome shotgun (WGS) entry which is preliminary data.</text>
</comment>
<feature type="compositionally biased region" description="Polar residues" evidence="1">
    <location>
        <begin position="334"/>
        <end position="349"/>
    </location>
</feature>
<evidence type="ECO:0000313" key="2">
    <source>
        <dbReference type="EMBL" id="EXJ76867.1"/>
    </source>
</evidence>
<accession>W9X8U2</accession>
<feature type="region of interest" description="Disordered" evidence="1">
    <location>
        <begin position="183"/>
        <end position="210"/>
    </location>
</feature>
<feature type="region of interest" description="Disordered" evidence="1">
    <location>
        <begin position="633"/>
        <end position="662"/>
    </location>
</feature>
<sequence length="777" mass="87367">MAEVGLVASVFGIASLGASVSKALFDLGYTMRYAHEQIDEIAGEVTTFTSIIRQLGAVLKAQKGFFTDEAEKMVVSSMSDCKRLFRSIRRQIKRKEKSLVAFRWLFRKTKAEELKRRMDALRGLLGLMLQVMQIGRKVESDNILPDALSELREQVKMLKNEVLAYHRSLPKLQEAERSLQVLTRPPKTERDHQQHDSSPPSVQHPYWYPGYISPDSVPTEVVIFDGPHPQQEGYAQPLLSADEHHPSESDISESVSASATMEGENEKPSGATHTASSGDEAGKNAAPNGRRSKNEHASRAPARLTYRVSQRLITSMPYNPMTAISLSAAPARPTASNTQLHKGQESRPSSPDDEATDALKLLFGQWTKVDPRLIGDVLDRDRPGKRPTTITVDSLSQDSDDESESSVESESPRASSRSRSRHRPYPWPRHHDHPRQISEDQPAAVGWGTDGPLYLGPTRNRDAWLPPLSEEPPLAKVLATCNARFVWMHRNSQVLTYFADTQICMRYRLKPPNEVYALPERTETVLPKQWVLKEVIELFGFVCKEDDEVHWAIDKALTFVEVRQLVEVSSHLIEKNIRKRACENMENTSAGPPRYESSRKPSLFTSVPHDPAPRQGAGPLVAVSHPVDMQLMRVGRHSPPHPADPQFQSEEEGPGDRDRDKDQYGEETLSVFSSQIGYSDSLTLSLSQSNHTNQGGDSSSSVSRLAGERDIETGIESRRHRDHDHDRERARGSLVGRGKRREQRKTRRPDVDVQSSSQTQATDPRVGRRRHRDRKYS</sequence>
<dbReference type="Proteomes" id="UP000019478">
    <property type="component" value="Unassembled WGS sequence"/>
</dbReference>
<dbReference type="RefSeq" id="XP_007738792.1">
    <property type="nucleotide sequence ID" value="XM_007740602.1"/>
</dbReference>
<feature type="compositionally biased region" description="Polar residues" evidence="1">
    <location>
        <begin position="686"/>
        <end position="703"/>
    </location>
</feature>
<dbReference type="STRING" id="1182542.W9X8U2"/>
<feature type="compositionally biased region" description="Basic residues" evidence="1">
    <location>
        <begin position="737"/>
        <end position="747"/>
    </location>
</feature>
<dbReference type="EMBL" id="AMGY01000012">
    <property type="protein sequence ID" value="EXJ76867.1"/>
    <property type="molecule type" value="Genomic_DNA"/>
</dbReference>
<protein>
    <recommendedName>
        <fullName evidence="4">Fungal N-terminal domain-containing protein</fullName>
    </recommendedName>
</protein>
<dbReference type="HOGENOM" id="CLU_349160_0_0_1"/>
<name>W9X8U2_9EURO</name>
<dbReference type="InterPro" id="IPR039327">
    <property type="entry name" value="CON7-like"/>
</dbReference>
<keyword evidence="3" id="KW-1185">Reference proteome</keyword>
<feature type="region of interest" description="Disordered" evidence="1">
    <location>
        <begin position="242"/>
        <end position="303"/>
    </location>
</feature>
<reference evidence="2 3" key="1">
    <citation type="submission" date="2013-03" db="EMBL/GenBank/DDBJ databases">
        <title>The Genome Sequence of Capronia epimyces CBS 606.96.</title>
        <authorList>
            <consortium name="The Broad Institute Genomics Platform"/>
            <person name="Cuomo C."/>
            <person name="de Hoog S."/>
            <person name="Gorbushina A."/>
            <person name="Walker B."/>
            <person name="Young S.K."/>
            <person name="Zeng Q."/>
            <person name="Gargeya S."/>
            <person name="Fitzgerald M."/>
            <person name="Haas B."/>
            <person name="Abouelleil A."/>
            <person name="Allen A.W."/>
            <person name="Alvarado L."/>
            <person name="Arachchi H.M."/>
            <person name="Berlin A.M."/>
            <person name="Chapman S.B."/>
            <person name="Gainer-Dewar J."/>
            <person name="Goldberg J."/>
            <person name="Griggs A."/>
            <person name="Gujja S."/>
            <person name="Hansen M."/>
            <person name="Howarth C."/>
            <person name="Imamovic A."/>
            <person name="Ireland A."/>
            <person name="Larimer J."/>
            <person name="McCowan C."/>
            <person name="Murphy C."/>
            <person name="Pearson M."/>
            <person name="Poon T.W."/>
            <person name="Priest M."/>
            <person name="Roberts A."/>
            <person name="Saif S."/>
            <person name="Shea T."/>
            <person name="Sisk P."/>
            <person name="Sykes S."/>
            <person name="Wortman J."/>
            <person name="Nusbaum C."/>
            <person name="Birren B."/>
        </authorList>
    </citation>
    <scope>NUCLEOTIDE SEQUENCE [LARGE SCALE GENOMIC DNA]</scope>
    <source>
        <strain evidence="2 3">CBS 606.96</strain>
    </source>
</reference>
<feature type="compositionally biased region" description="Basic and acidic residues" evidence="1">
    <location>
        <begin position="706"/>
        <end position="731"/>
    </location>
</feature>
<feature type="region of interest" description="Disordered" evidence="1">
    <location>
        <begin position="329"/>
        <end position="355"/>
    </location>
</feature>
<gene>
    <name evidence="2" type="ORF">A1O3_10512</name>
</gene>
<feature type="compositionally biased region" description="Polar residues" evidence="1">
    <location>
        <begin position="753"/>
        <end position="762"/>
    </location>
</feature>
<evidence type="ECO:0008006" key="4">
    <source>
        <dbReference type="Google" id="ProtNLM"/>
    </source>
</evidence>
<feature type="compositionally biased region" description="Basic and acidic residues" evidence="1">
    <location>
        <begin position="186"/>
        <end position="195"/>
    </location>
</feature>
<feature type="region of interest" description="Disordered" evidence="1">
    <location>
        <begin position="376"/>
        <end position="452"/>
    </location>
</feature>
<dbReference type="GeneID" id="19174592"/>
<dbReference type="AlphaFoldDB" id="W9X8U2"/>
<feature type="compositionally biased region" description="Basic residues" evidence="1">
    <location>
        <begin position="416"/>
        <end position="433"/>
    </location>
</feature>
<evidence type="ECO:0000313" key="3">
    <source>
        <dbReference type="Proteomes" id="UP000019478"/>
    </source>
</evidence>
<dbReference type="PANTHER" id="PTHR36167">
    <property type="entry name" value="C2H2 FINGER DOMAIN TRANSCRIPTION FACTOR (EUROFUNG)-RELATED"/>
    <property type="match status" value="1"/>
</dbReference>
<feature type="compositionally biased region" description="Acidic residues" evidence="1">
    <location>
        <begin position="398"/>
        <end position="407"/>
    </location>
</feature>
<feature type="region of interest" description="Disordered" evidence="1">
    <location>
        <begin position="686"/>
        <end position="777"/>
    </location>
</feature>
<dbReference type="eggNOG" id="ENOG502RS7S">
    <property type="taxonomic scope" value="Eukaryota"/>
</dbReference>
<organism evidence="2 3">
    <name type="scientific">Capronia epimyces CBS 606.96</name>
    <dbReference type="NCBI Taxonomy" id="1182542"/>
    <lineage>
        <taxon>Eukaryota</taxon>
        <taxon>Fungi</taxon>
        <taxon>Dikarya</taxon>
        <taxon>Ascomycota</taxon>
        <taxon>Pezizomycotina</taxon>
        <taxon>Eurotiomycetes</taxon>
        <taxon>Chaetothyriomycetidae</taxon>
        <taxon>Chaetothyriales</taxon>
        <taxon>Herpotrichiellaceae</taxon>
        <taxon>Capronia</taxon>
    </lineage>
</organism>